<feature type="domain" description="F-box protein AT5G49610-like beta-propeller" evidence="1">
    <location>
        <begin position="14"/>
        <end position="209"/>
    </location>
</feature>
<dbReference type="PANTHER" id="PTHR33207">
    <property type="entry name" value="F-BOX DOMAIN CONTAINING PROTEIN-RELATED"/>
    <property type="match status" value="1"/>
</dbReference>
<name>A0A8R7TCS1_TRIUA</name>
<dbReference type="InterPro" id="IPR056594">
    <property type="entry name" value="AT5G49610-like_b-prop"/>
</dbReference>
<organism evidence="2 3">
    <name type="scientific">Triticum urartu</name>
    <name type="common">Red wild einkorn</name>
    <name type="synonym">Crithodium urartu</name>
    <dbReference type="NCBI Taxonomy" id="4572"/>
    <lineage>
        <taxon>Eukaryota</taxon>
        <taxon>Viridiplantae</taxon>
        <taxon>Streptophyta</taxon>
        <taxon>Embryophyta</taxon>
        <taxon>Tracheophyta</taxon>
        <taxon>Spermatophyta</taxon>
        <taxon>Magnoliopsida</taxon>
        <taxon>Liliopsida</taxon>
        <taxon>Poales</taxon>
        <taxon>Poaceae</taxon>
        <taxon>BOP clade</taxon>
        <taxon>Pooideae</taxon>
        <taxon>Triticodae</taxon>
        <taxon>Triticeae</taxon>
        <taxon>Triticinae</taxon>
        <taxon>Triticum</taxon>
    </lineage>
</organism>
<dbReference type="Pfam" id="PF23635">
    <property type="entry name" value="Beta-prop_AT5G49610-like"/>
    <property type="match status" value="1"/>
</dbReference>
<evidence type="ECO:0000313" key="2">
    <source>
        <dbReference type="EnsemblPlants" id="TuG1812G0200000786.01.T01"/>
    </source>
</evidence>
<dbReference type="EnsemblPlants" id="TuG1812G0200000786.01.T01">
    <property type="protein sequence ID" value="TuG1812G0200000786.01.T01"/>
    <property type="gene ID" value="TuG1812G0200000786.01"/>
</dbReference>
<accession>A0A8R7TCS1</accession>
<sequence length="230" mass="26483">MVVNGLSHRGKKYSIKYKANIYALQDGLWHWRSSAAAVLPSPRSDLNPLLSGNKIYMEHSTSIAALNLTTSNFSSIPLPKGIERYVCEDMMMSRASDSGIYLIHLEKLQLRIWLHRGDNSGSMRNWLLLDNICLREMLDDLGMAGGEQPTLLNTSETGDNLRFVFLKMGQCALYLDIKHRELRKVYEVTEDDRTLEWIYPFMMTWPPTFPVLKIYPASPKRTVIRRTRTL</sequence>
<evidence type="ECO:0000313" key="3">
    <source>
        <dbReference type="Proteomes" id="UP000015106"/>
    </source>
</evidence>
<dbReference type="Proteomes" id="UP000015106">
    <property type="component" value="Chromosome 2"/>
</dbReference>
<reference evidence="2" key="3">
    <citation type="submission" date="2022-06" db="UniProtKB">
        <authorList>
            <consortium name="EnsemblPlants"/>
        </authorList>
    </citation>
    <scope>IDENTIFICATION</scope>
</reference>
<evidence type="ECO:0000259" key="1">
    <source>
        <dbReference type="Pfam" id="PF23635"/>
    </source>
</evidence>
<dbReference type="Gramene" id="TuG1812G0200000786.01.T01">
    <property type="protein sequence ID" value="TuG1812G0200000786.01.T01"/>
    <property type="gene ID" value="TuG1812G0200000786.01"/>
</dbReference>
<proteinExistence type="predicted"/>
<reference evidence="2" key="2">
    <citation type="submission" date="2018-03" db="EMBL/GenBank/DDBJ databases">
        <title>The Triticum urartu genome reveals the dynamic nature of wheat genome evolution.</title>
        <authorList>
            <person name="Ling H."/>
            <person name="Ma B."/>
            <person name="Shi X."/>
            <person name="Liu H."/>
            <person name="Dong L."/>
            <person name="Sun H."/>
            <person name="Cao Y."/>
            <person name="Gao Q."/>
            <person name="Zheng S."/>
            <person name="Li Y."/>
            <person name="Yu Y."/>
            <person name="Du H."/>
            <person name="Qi M."/>
            <person name="Li Y."/>
            <person name="Yu H."/>
            <person name="Cui Y."/>
            <person name="Wang N."/>
            <person name="Chen C."/>
            <person name="Wu H."/>
            <person name="Zhao Y."/>
            <person name="Zhang J."/>
            <person name="Li Y."/>
            <person name="Zhou W."/>
            <person name="Zhang B."/>
            <person name="Hu W."/>
            <person name="Eijk M."/>
            <person name="Tang J."/>
            <person name="Witsenboer H."/>
            <person name="Zhao S."/>
            <person name="Li Z."/>
            <person name="Zhang A."/>
            <person name="Wang D."/>
            <person name="Liang C."/>
        </authorList>
    </citation>
    <scope>NUCLEOTIDE SEQUENCE [LARGE SCALE GENOMIC DNA]</scope>
    <source>
        <strain evidence="2">cv. G1812</strain>
    </source>
</reference>
<reference evidence="3" key="1">
    <citation type="journal article" date="2013" name="Nature">
        <title>Draft genome of the wheat A-genome progenitor Triticum urartu.</title>
        <authorList>
            <person name="Ling H.Q."/>
            <person name="Zhao S."/>
            <person name="Liu D."/>
            <person name="Wang J."/>
            <person name="Sun H."/>
            <person name="Zhang C."/>
            <person name="Fan H."/>
            <person name="Li D."/>
            <person name="Dong L."/>
            <person name="Tao Y."/>
            <person name="Gao C."/>
            <person name="Wu H."/>
            <person name="Li Y."/>
            <person name="Cui Y."/>
            <person name="Guo X."/>
            <person name="Zheng S."/>
            <person name="Wang B."/>
            <person name="Yu K."/>
            <person name="Liang Q."/>
            <person name="Yang W."/>
            <person name="Lou X."/>
            <person name="Chen J."/>
            <person name="Feng M."/>
            <person name="Jian J."/>
            <person name="Zhang X."/>
            <person name="Luo G."/>
            <person name="Jiang Y."/>
            <person name="Liu J."/>
            <person name="Wang Z."/>
            <person name="Sha Y."/>
            <person name="Zhang B."/>
            <person name="Wu H."/>
            <person name="Tang D."/>
            <person name="Shen Q."/>
            <person name="Xue P."/>
            <person name="Zou S."/>
            <person name="Wang X."/>
            <person name="Liu X."/>
            <person name="Wang F."/>
            <person name="Yang Y."/>
            <person name="An X."/>
            <person name="Dong Z."/>
            <person name="Zhang K."/>
            <person name="Zhang X."/>
            <person name="Luo M.C."/>
            <person name="Dvorak J."/>
            <person name="Tong Y."/>
            <person name="Wang J."/>
            <person name="Yang H."/>
            <person name="Li Z."/>
            <person name="Wang D."/>
            <person name="Zhang A."/>
            <person name="Wang J."/>
        </authorList>
    </citation>
    <scope>NUCLEOTIDE SEQUENCE</scope>
    <source>
        <strain evidence="3">cv. G1812</strain>
    </source>
</reference>
<dbReference type="AlphaFoldDB" id="A0A8R7TCS1"/>
<protein>
    <recommendedName>
        <fullName evidence="1">F-box protein AT5G49610-like beta-propeller domain-containing protein</fullName>
    </recommendedName>
</protein>
<keyword evidence="3" id="KW-1185">Reference proteome</keyword>